<dbReference type="InterPro" id="IPR050793">
    <property type="entry name" value="CMP-NeuNAc_synthase"/>
</dbReference>
<keyword evidence="2" id="KW-1185">Reference proteome</keyword>
<gene>
    <name evidence="3" type="primary">LOC115624931</name>
</gene>
<dbReference type="SUPFAM" id="SSF53448">
    <property type="entry name" value="Nucleotide-diphospho-sugar transferases"/>
    <property type="match status" value="1"/>
</dbReference>
<proteinExistence type="predicted"/>
<dbReference type="InterPro" id="IPR003329">
    <property type="entry name" value="Cytidylyl_trans"/>
</dbReference>
<sequence length="243" mass="27766">MKNFLNIIYILLAQWIIQIEFGSACSENDIHALILARGGSQGIKHKNLVKINGISLLARSILTIKNASDCFENIWVSTDDENIAKEADKYGALVHNRPAQYAMDNTSSLDAVKEFLNAHQTINNVALFQCTSVFLKEAYIRQAVEKYKSHECVFAVRRSHSLRWELKNNVLIPSNFRIESRPRRQDWSGDMIETGMFYFSRRELVMSGFLQNEKCAVVDILPEDALEIDSYQDLKIARCIVDS</sequence>
<evidence type="ECO:0000256" key="1">
    <source>
        <dbReference type="SAM" id="SignalP"/>
    </source>
</evidence>
<dbReference type="Pfam" id="PF02348">
    <property type="entry name" value="CTP_transf_3"/>
    <property type="match status" value="1"/>
</dbReference>
<dbReference type="OrthoDB" id="10262032at2759"/>
<dbReference type="PANTHER" id="PTHR21485:SF3">
    <property type="entry name" value="N-ACYLNEURAMINATE CYTIDYLYLTRANSFERASE"/>
    <property type="match status" value="1"/>
</dbReference>
<feature type="signal peptide" evidence="1">
    <location>
        <begin position="1"/>
        <end position="26"/>
    </location>
</feature>
<reference evidence="3" key="1">
    <citation type="submission" date="2025-08" db="UniProtKB">
        <authorList>
            <consortium name="RefSeq"/>
        </authorList>
    </citation>
    <scope>IDENTIFICATION</scope>
    <source>
        <strain evidence="3">11010-0011.00</strain>
        <tissue evidence="3">Whole body</tissue>
    </source>
</reference>
<dbReference type="Proteomes" id="UP000504634">
    <property type="component" value="Unplaced"/>
</dbReference>
<dbReference type="RefSeq" id="XP_030375641.1">
    <property type="nucleotide sequence ID" value="XM_030519781.1"/>
</dbReference>
<keyword evidence="3" id="KW-0808">Transferase</keyword>
<keyword evidence="3" id="KW-0548">Nucleotidyltransferase</keyword>
<name>A0A6J2TFY2_DROLE</name>
<dbReference type="AlphaFoldDB" id="A0A6J2TFY2"/>
<dbReference type="InterPro" id="IPR029044">
    <property type="entry name" value="Nucleotide-diphossugar_trans"/>
</dbReference>
<dbReference type="CDD" id="cd02513">
    <property type="entry name" value="CMP-NeuAc_Synthase"/>
    <property type="match status" value="1"/>
</dbReference>
<dbReference type="Gene3D" id="3.90.550.10">
    <property type="entry name" value="Spore Coat Polysaccharide Biosynthesis Protein SpsA, Chain A"/>
    <property type="match status" value="1"/>
</dbReference>
<organism evidence="2 3">
    <name type="scientific">Drosophila lebanonensis</name>
    <name type="common">Fruit fly</name>
    <name type="synonym">Scaptodrosophila lebanonensis</name>
    <dbReference type="NCBI Taxonomy" id="7225"/>
    <lineage>
        <taxon>Eukaryota</taxon>
        <taxon>Metazoa</taxon>
        <taxon>Ecdysozoa</taxon>
        <taxon>Arthropoda</taxon>
        <taxon>Hexapoda</taxon>
        <taxon>Insecta</taxon>
        <taxon>Pterygota</taxon>
        <taxon>Neoptera</taxon>
        <taxon>Endopterygota</taxon>
        <taxon>Diptera</taxon>
        <taxon>Brachycera</taxon>
        <taxon>Muscomorpha</taxon>
        <taxon>Ephydroidea</taxon>
        <taxon>Drosophilidae</taxon>
        <taxon>Scaptodrosophila</taxon>
    </lineage>
</organism>
<evidence type="ECO:0000313" key="2">
    <source>
        <dbReference type="Proteomes" id="UP000504634"/>
    </source>
</evidence>
<evidence type="ECO:0000313" key="3">
    <source>
        <dbReference type="RefSeq" id="XP_030375641.1"/>
    </source>
</evidence>
<dbReference type="CTD" id="317923"/>
<dbReference type="GeneID" id="115624931"/>
<accession>A0A6J2TFY2</accession>
<dbReference type="GO" id="GO:0008781">
    <property type="term" value="F:N-acylneuraminate cytidylyltransferase activity"/>
    <property type="evidence" value="ECO:0007669"/>
    <property type="project" value="TreeGrafter"/>
</dbReference>
<protein>
    <submittedName>
        <fullName evidence="3">N-acylneuraminate cytidylyltransferase A</fullName>
    </submittedName>
</protein>
<feature type="chain" id="PRO_5027039463" evidence="1">
    <location>
        <begin position="27"/>
        <end position="243"/>
    </location>
</feature>
<keyword evidence="1" id="KW-0732">Signal</keyword>
<dbReference type="PANTHER" id="PTHR21485">
    <property type="entry name" value="HAD SUPERFAMILY MEMBERS CMAS AND KDSC"/>
    <property type="match status" value="1"/>
</dbReference>